<dbReference type="SUPFAM" id="SSF56801">
    <property type="entry name" value="Acetyl-CoA synthetase-like"/>
    <property type="match status" value="1"/>
</dbReference>
<gene>
    <name evidence="3" type="ORF">QLQ12_38970</name>
</gene>
<dbReference type="PANTHER" id="PTHR43767">
    <property type="entry name" value="LONG-CHAIN-FATTY-ACID--COA LIGASE"/>
    <property type="match status" value="1"/>
</dbReference>
<reference evidence="3 4" key="1">
    <citation type="submission" date="2023-05" db="EMBL/GenBank/DDBJ databases">
        <title>Actinoplanes sp. NEAU-A12 genome sequencing.</title>
        <authorList>
            <person name="Wang Z.-S."/>
        </authorList>
    </citation>
    <scope>NUCLEOTIDE SEQUENCE [LARGE SCALE GENOMIC DNA]</scope>
    <source>
        <strain evidence="3 4">NEAU-A12</strain>
    </source>
</reference>
<evidence type="ECO:0000259" key="1">
    <source>
        <dbReference type="Pfam" id="PF00501"/>
    </source>
</evidence>
<evidence type="ECO:0000313" key="3">
    <source>
        <dbReference type="EMBL" id="MDI6104590.1"/>
    </source>
</evidence>
<dbReference type="InterPro" id="IPR050237">
    <property type="entry name" value="ATP-dep_AMP-bd_enzyme"/>
</dbReference>
<dbReference type="Pfam" id="PF00501">
    <property type="entry name" value="AMP-binding"/>
    <property type="match status" value="1"/>
</dbReference>
<sequence length="508" mass="54203">MWTQGLHRAAQQYPDGVATVFGERRHTFREQAGRVARLASGLRGLGVRDGTLVGVLALNSDRFADLLLAIPWAGGVFHPVSVRWGINEIAYALDDSVTGILCVDDTFAPLIPALSGRIRTVVHLGDGDPPDGMIALEDLIRDAAPIEDARRGGTDLAALMYTGGTTGVPKGVLLSHETLSGAALATEVAEPTGRAGSRTLIASPMSHVSGMLAGLLQTMFAGTQVIIAEFTPGAVLDAVERHRVSHLFLVPSMLRQVLHEAEAERDLSSIRHLMYGAAPITEQLLGRVRAQLPHVALQQVYASTEMALGTVLSSADHAEKSLLRSAGRAVVNREIRVEGPDGAVLPPGEIGEVAARGPVMLGYRDRPEETAYALRGGWLHTGDAGYLDENGYLFLVDRIKDMIVTGGDNVYSTEVENALAGHPAVAASAVIAVPDDDLGERVHAVVVLRPGGATDLADLRSHCATLIAPYKWPRSCEFVERLPLSPAGKPLKRQLRSAHWPAEGRQVN</sequence>
<evidence type="ECO:0000259" key="2">
    <source>
        <dbReference type="Pfam" id="PF13193"/>
    </source>
</evidence>
<protein>
    <submittedName>
        <fullName evidence="3">AMP-binding protein</fullName>
    </submittedName>
</protein>
<name>A0ABT6WXW4_9ACTN</name>
<dbReference type="InterPro" id="IPR025110">
    <property type="entry name" value="AMP-bd_C"/>
</dbReference>
<dbReference type="InterPro" id="IPR000873">
    <property type="entry name" value="AMP-dep_synth/lig_dom"/>
</dbReference>
<feature type="domain" description="AMP-binding enzyme C-terminal" evidence="2">
    <location>
        <begin position="414"/>
        <end position="489"/>
    </location>
</feature>
<dbReference type="PROSITE" id="PS00455">
    <property type="entry name" value="AMP_BINDING"/>
    <property type="match status" value="1"/>
</dbReference>
<dbReference type="InterPro" id="IPR042099">
    <property type="entry name" value="ANL_N_sf"/>
</dbReference>
<comment type="caution">
    <text evidence="3">The sequence shown here is derived from an EMBL/GenBank/DDBJ whole genome shotgun (WGS) entry which is preliminary data.</text>
</comment>
<dbReference type="PANTHER" id="PTHR43767:SF1">
    <property type="entry name" value="NONRIBOSOMAL PEPTIDE SYNTHASE PES1 (EUROFUNG)-RELATED"/>
    <property type="match status" value="1"/>
</dbReference>
<feature type="domain" description="AMP-dependent synthetase/ligase" evidence="1">
    <location>
        <begin position="7"/>
        <end position="363"/>
    </location>
</feature>
<proteinExistence type="predicted"/>
<dbReference type="Proteomes" id="UP001241758">
    <property type="component" value="Unassembled WGS sequence"/>
</dbReference>
<dbReference type="Pfam" id="PF13193">
    <property type="entry name" value="AMP-binding_C"/>
    <property type="match status" value="1"/>
</dbReference>
<dbReference type="RefSeq" id="WP_282765985.1">
    <property type="nucleotide sequence ID" value="NZ_JASCTH010000035.1"/>
</dbReference>
<dbReference type="Gene3D" id="3.30.300.30">
    <property type="match status" value="1"/>
</dbReference>
<dbReference type="EMBL" id="JASCTH010000035">
    <property type="protein sequence ID" value="MDI6104590.1"/>
    <property type="molecule type" value="Genomic_DNA"/>
</dbReference>
<evidence type="ECO:0000313" key="4">
    <source>
        <dbReference type="Proteomes" id="UP001241758"/>
    </source>
</evidence>
<dbReference type="Gene3D" id="3.40.50.12780">
    <property type="entry name" value="N-terminal domain of ligase-like"/>
    <property type="match status" value="1"/>
</dbReference>
<accession>A0ABT6WXW4</accession>
<dbReference type="InterPro" id="IPR020845">
    <property type="entry name" value="AMP-binding_CS"/>
</dbReference>
<organism evidence="3 4">
    <name type="scientific">Actinoplanes sandaracinus</name>
    <dbReference type="NCBI Taxonomy" id="3045177"/>
    <lineage>
        <taxon>Bacteria</taxon>
        <taxon>Bacillati</taxon>
        <taxon>Actinomycetota</taxon>
        <taxon>Actinomycetes</taxon>
        <taxon>Micromonosporales</taxon>
        <taxon>Micromonosporaceae</taxon>
        <taxon>Actinoplanes</taxon>
    </lineage>
</organism>
<keyword evidence="4" id="KW-1185">Reference proteome</keyword>
<dbReference type="InterPro" id="IPR045851">
    <property type="entry name" value="AMP-bd_C_sf"/>
</dbReference>